<name>A0A9W6CGP4_9FIRM</name>
<organism evidence="3 4">
    <name type="scientific">Sellimonas catena</name>
    <dbReference type="NCBI Taxonomy" id="2994035"/>
    <lineage>
        <taxon>Bacteria</taxon>
        <taxon>Bacillati</taxon>
        <taxon>Bacillota</taxon>
        <taxon>Clostridia</taxon>
        <taxon>Lachnospirales</taxon>
        <taxon>Lachnospiraceae</taxon>
        <taxon>Sellimonas</taxon>
    </lineage>
</organism>
<feature type="transmembrane region" description="Helical" evidence="1">
    <location>
        <begin position="17"/>
        <end position="42"/>
    </location>
</feature>
<dbReference type="Proteomes" id="UP001145145">
    <property type="component" value="Unassembled WGS sequence"/>
</dbReference>
<dbReference type="EMBL" id="BSBO01000025">
    <property type="protein sequence ID" value="GLG05182.1"/>
    <property type="molecule type" value="Genomic_DNA"/>
</dbReference>
<evidence type="ECO:0000256" key="1">
    <source>
        <dbReference type="SAM" id="Phobius"/>
    </source>
</evidence>
<reference evidence="3 5" key="5">
    <citation type="journal article" date="2023" name="Int. J. Syst. Evol. Microbiol.">
        <title>Sellimonas catena sp. nov., isolated from human faeces.</title>
        <authorList>
            <person name="Hisatomi A."/>
            <person name="Ohkuma M."/>
            <person name="Sakamoto M."/>
        </authorList>
    </citation>
    <scope>NUCLEOTIDE SEQUENCE</scope>
    <source>
        <strain evidence="2 5">12EGH17</strain>
        <strain evidence="3">18CBH55</strain>
    </source>
</reference>
<reference evidence="2" key="2">
    <citation type="submission" date="2022-11" db="EMBL/GenBank/DDBJ databases">
        <title>Draft genome sequence of Sellimonas catena strain 12EGH17.</title>
        <authorList>
            <person name="Hisatomi A."/>
            <person name="Ohkuma M."/>
            <person name="Sakamoto M."/>
        </authorList>
    </citation>
    <scope>NUCLEOTIDE SEQUENCE</scope>
    <source>
        <strain evidence="2">12EGH17</strain>
    </source>
</reference>
<protein>
    <submittedName>
        <fullName evidence="3">Uncharacterized protein</fullName>
    </submittedName>
</protein>
<keyword evidence="1" id="KW-0812">Transmembrane</keyword>
<gene>
    <name evidence="2" type="ORF">Selli1_23560</name>
    <name evidence="3" type="ORF">Selli2_10800</name>
</gene>
<evidence type="ECO:0000313" key="4">
    <source>
        <dbReference type="Proteomes" id="UP001145094"/>
    </source>
</evidence>
<dbReference type="Proteomes" id="UP001145094">
    <property type="component" value="Unassembled WGS sequence"/>
</dbReference>
<accession>A0A9W6CGP4</accession>
<evidence type="ECO:0000313" key="2">
    <source>
        <dbReference type="EMBL" id="GLG05182.1"/>
    </source>
</evidence>
<keyword evidence="1" id="KW-0472">Membrane</keyword>
<evidence type="ECO:0000313" key="3">
    <source>
        <dbReference type="EMBL" id="GLG89653.1"/>
    </source>
</evidence>
<keyword evidence="5" id="KW-1185">Reference proteome</keyword>
<dbReference type="RefSeq" id="WP_171027886.1">
    <property type="nucleotide sequence ID" value="NZ_BSBO01000025.1"/>
</dbReference>
<keyword evidence="1" id="KW-1133">Transmembrane helix</keyword>
<evidence type="ECO:0000313" key="5">
    <source>
        <dbReference type="Proteomes" id="UP001145145"/>
    </source>
</evidence>
<dbReference type="AlphaFoldDB" id="A0A9W6CGP4"/>
<reference evidence="2" key="1">
    <citation type="submission" date="2022-11" db="EMBL/GenBank/DDBJ databases">
        <title>Draft genome sequence of Sellimonas catena strain 12EGH17.</title>
        <authorList>
            <person name="Atsushi H."/>
            <person name="Moriya O."/>
            <person name="Mitsuo S."/>
        </authorList>
    </citation>
    <scope>NUCLEOTIDE SEQUENCE</scope>
    <source>
        <strain evidence="2">12EGH17</strain>
    </source>
</reference>
<comment type="caution">
    <text evidence="3">The sequence shown here is derived from an EMBL/GenBank/DDBJ whole genome shotgun (WGS) entry which is preliminary data.</text>
</comment>
<proteinExistence type="predicted"/>
<reference evidence="3" key="3">
    <citation type="submission" date="2022-11" db="EMBL/GenBank/DDBJ databases">
        <title>Draft genome sequence of Sellimonas catena strain 18CBH55.</title>
        <authorList>
            <person name="Atsushi H."/>
            <person name="Moriya O."/>
            <person name="Mitsuo S."/>
        </authorList>
    </citation>
    <scope>NUCLEOTIDE SEQUENCE</scope>
    <source>
        <strain evidence="3">18CBH55</strain>
    </source>
</reference>
<reference evidence="3" key="4">
    <citation type="submission" date="2022-11" db="EMBL/GenBank/DDBJ databases">
        <title>Draft genome sequence of Sellimonas catena strain 18CBH55.</title>
        <authorList>
            <person name="Hisatomi A."/>
            <person name="Ohkuma M."/>
            <person name="Sakamoto M."/>
        </authorList>
    </citation>
    <scope>NUCLEOTIDE SEQUENCE</scope>
    <source>
        <strain evidence="3">18CBH55</strain>
    </source>
</reference>
<dbReference type="EMBL" id="BSCH01000005">
    <property type="protein sequence ID" value="GLG89653.1"/>
    <property type="molecule type" value="Genomic_DNA"/>
</dbReference>
<sequence>MEEKVYRSMGVIGACNLAVGIILMVVGVTCGILSIIGGAHLFKNQKKLTF</sequence>